<feature type="chain" id="PRO_5031386845" evidence="1">
    <location>
        <begin position="17"/>
        <end position="166"/>
    </location>
</feature>
<keyword evidence="1" id="KW-0732">Signal</keyword>
<name>A0A7S4IUA1_9EUKA</name>
<accession>A0A7S4IUA1</accession>
<proteinExistence type="predicted"/>
<gene>
    <name evidence="2" type="ORF">VSP0166_LOCUS17070</name>
</gene>
<dbReference type="EMBL" id="HBKP01024481">
    <property type="protein sequence ID" value="CAE2239725.1"/>
    <property type="molecule type" value="Transcribed_RNA"/>
</dbReference>
<protein>
    <submittedName>
        <fullName evidence="2">Uncharacterized protein</fullName>
    </submittedName>
</protein>
<organism evidence="2">
    <name type="scientific">Vannella robusta</name>
    <dbReference type="NCBI Taxonomy" id="1487602"/>
    <lineage>
        <taxon>Eukaryota</taxon>
        <taxon>Amoebozoa</taxon>
        <taxon>Discosea</taxon>
        <taxon>Flabellinia</taxon>
        <taxon>Vannellidae</taxon>
        <taxon>Vannella</taxon>
    </lineage>
</organism>
<evidence type="ECO:0000256" key="1">
    <source>
        <dbReference type="SAM" id="SignalP"/>
    </source>
</evidence>
<sequence>MRKLWISFGVVNAAVAASYFAQRPVDDGHICRAIGADLDLSPPAKLINFVGSKYRKFTGKHLLSFDLEKICTSNGVDIEKEAFLLSQPWSPSPLVDEKPSNLVEQHSRFLKRFEQALNHEEAPFSPVGRLTLKHSFETYQKNRFVLISSFTSYTPLLTPSQLVVII</sequence>
<evidence type="ECO:0000313" key="2">
    <source>
        <dbReference type="EMBL" id="CAE2239725.1"/>
    </source>
</evidence>
<dbReference type="AlphaFoldDB" id="A0A7S4IUA1"/>
<reference evidence="2" key="1">
    <citation type="submission" date="2021-01" db="EMBL/GenBank/DDBJ databases">
        <authorList>
            <person name="Corre E."/>
            <person name="Pelletier E."/>
            <person name="Niang G."/>
            <person name="Scheremetjew M."/>
            <person name="Finn R."/>
            <person name="Kale V."/>
            <person name="Holt S."/>
            <person name="Cochrane G."/>
            <person name="Meng A."/>
            <person name="Brown T."/>
            <person name="Cohen L."/>
        </authorList>
    </citation>
    <scope>NUCLEOTIDE SEQUENCE</scope>
    <source>
        <strain evidence="2">DIVA3 518/3/11/1/6</strain>
    </source>
</reference>
<feature type="signal peptide" evidence="1">
    <location>
        <begin position="1"/>
        <end position="16"/>
    </location>
</feature>